<comment type="caution">
    <text evidence="1">The sequence shown here is derived from an EMBL/GenBank/DDBJ whole genome shotgun (WGS) entry which is preliminary data.</text>
</comment>
<evidence type="ECO:0000313" key="1">
    <source>
        <dbReference type="EMBL" id="CAG8822481.1"/>
    </source>
</evidence>
<reference evidence="1" key="1">
    <citation type="submission" date="2021-06" db="EMBL/GenBank/DDBJ databases">
        <authorList>
            <person name="Kallberg Y."/>
            <person name="Tangrot J."/>
            <person name="Rosling A."/>
        </authorList>
    </citation>
    <scope>NUCLEOTIDE SEQUENCE</scope>
    <source>
        <strain evidence="1">MA461A</strain>
    </source>
</reference>
<organism evidence="1 2">
    <name type="scientific">Racocetra persica</name>
    <dbReference type="NCBI Taxonomy" id="160502"/>
    <lineage>
        <taxon>Eukaryota</taxon>
        <taxon>Fungi</taxon>
        <taxon>Fungi incertae sedis</taxon>
        <taxon>Mucoromycota</taxon>
        <taxon>Glomeromycotina</taxon>
        <taxon>Glomeromycetes</taxon>
        <taxon>Diversisporales</taxon>
        <taxon>Gigasporaceae</taxon>
        <taxon>Racocetra</taxon>
    </lineage>
</organism>
<dbReference type="Proteomes" id="UP000789920">
    <property type="component" value="Unassembled WGS sequence"/>
</dbReference>
<protein>
    <submittedName>
        <fullName evidence="1">6566_t:CDS:1</fullName>
    </submittedName>
</protein>
<sequence length="239" mass="27441">EIDRTSLEDELSSDMLTLLLTLNTSRDLNRESDARPMIEDDVRAIIYEIFGGGSDTTSNSFCYVIYYISHYNEVRKAMLKELETVLGNDQITYENLQKLHYCDAIIKEVFRIMPTVSVIFRVNAKPDEIDGHHFESSTTFMINVPGIHMHSAHWDNPRNFDPQRFMGKNTEGNTFLPFGGGTRICPGKQLAMLQMKALITLLYRKYDVELADMNAPIKYCSTTVNHCSELIIKIRLRSE</sequence>
<gene>
    <name evidence="1" type="ORF">RPERSI_LOCUS25813</name>
</gene>
<dbReference type="EMBL" id="CAJVQC010086312">
    <property type="protein sequence ID" value="CAG8822481.1"/>
    <property type="molecule type" value="Genomic_DNA"/>
</dbReference>
<accession>A0ACA9S1J3</accession>
<evidence type="ECO:0000313" key="2">
    <source>
        <dbReference type="Proteomes" id="UP000789920"/>
    </source>
</evidence>
<name>A0ACA9S1J3_9GLOM</name>
<keyword evidence="2" id="KW-1185">Reference proteome</keyword>
<feature type="non-terminal residue" evidence="1">
    <location>
        <position position="1"/>
    </location>
</feature>
<proteinExistence type="predicted"/>
<feature type="non-terminal residue" evidence="1">
    <location>
        <position position="239"/>
    </location>
</feature>